<evidence type="ECO:0000313" key="8">
    <source>
        <dbReference type="Proteomes" id="UP000229756"/>
    </source>
</evidence>
<dbReference type="InterPro" id="IPR058205">
    <property type="entry name" value="D-LDH-like"/>
</dbReference>
<dbReference type="Pfam" id="PF00389">
    <property type="entry name" value="2-Hacid_dh"/>
    <property type="match status" value="1"/>
</dbReference>
<dbReference type="InterPro" id="IPR029753">
    <property type="entry name" value="D-isomer_DH_CS"/>
</dbReference>
<name>A0A2M8ELH0_UNCKA</name>
<dbReference type="PANTHER" id="PTHR43026">
    <property type="entry name" value="2-HYDROXYACID DEHYDROGENASE HOMOLOG 1-RELATED"/>
    <property type="match status" value="1"/>
</dbReference>
<dbReference type="Gene3D" id="3.40.50.720">
    <property type="entry name" value="NAD(P)-binding Rossmann-like Domain"/>
    <property type="match status" value="2"/>
</dbReference>
<reference evidence="8" key="1">
    <citation type="submission" date="2017-09" db="EMBL/GenBank/DDBJ databases">
        <title>Depth-based differentiation of microbial function through sediment-hosted aquifers and enrichment of novel symbionts in the deep terrestrial subsurface.</title>
        <authorList>
            <person name="Probst A.J."/>
            <person name="Ladd B."/>
            <person name="Jarett J.K."/>
            <person name="Geller-Mcgrath D.E."/>
            <person name="Sieber C.M.K."/>
            <person name="Emerson J.B."/>
            <person name="Anantharaman K."/>
            <person name="Thomas B.C."/>
            <person name="Malmstrom R."/>
            <person name="Stieglmeier M."/>
            <person name="Klingl A."/>
            <person name="Woyke T."/>
            <person name="Ryan C.M."/>
            <person name="Banfield J.F."/>
        </authorList>
    </citation>
    <scope>NUCLEOTIDE SEQUENCE [LARGE SCALE GENOMIC DNA]</scope>
</reference>
<evidence type="ECO:0000256" key="3">
    <source>
        <dbReference type="ARBA" id="ARBA00023027"/>
    </source>
</evidence>
<feature type="domain" description="D-isomer specific 2-hydroxyacid dehydrogenase NAD-binding" evidence="6">
    <location>
        <begin position="109"/>
        <end position="305"/>
    </location>
</feature>
<dbReference type="GO" id="GO:0008720">
    <property type="term" value="F:D-lactate dehydrogenase (NAD+) activity"/>
    <property type="evidence" value="ECO:0007669"/>
    <property type="project" value="TreeGrafter"/>
</dbReference>
<dbReference type="Proteomes" id="UP000229756">
    <property type="component" value="Unassembled WGS sequence"/>
</dbReference>
<dbReference type="InterPro" id="IPR006140">
    <property type="entry name" value="D-isomer_DH_NAD-bd"/>
</dbReference>
<organism evidence="7 8">
    <name type="scientific">candidate division WWE3 bacterium CG_4_9_14_0_2_um_filter_35_11</name>
    <dbReference type="NCBI Taxonomy" id="1975077"/>
    <lineage>
        <taxon>Bacteria</taxon>
        <taxon>Katanobacteria</taxon>
    </lineage>
</organism>
<evidence type="ECO:0000256" key="4">
    <source>
        <dbReference type="RuleBase" id="RU003719"/>
    </source>
</evidence>
<feature type="domain" description="D-isomer specific 2-hydroxyacid dehydrogenase catalytic" evidence="5">
    <location>
        <begin position="11"/>
        <end position="332"/>
    </location>
</feature>
<keyword evidence="2 4" id="KW-0560">Oxidoreductase</keyword>
<dbReference type="PROSITE" id="PS00671">
    <property type="entry name" value="D_2_HYDROXYACID_DH_3"/>
    <property type="match status" value="1"/>
</dbReference>
<dbReference type="Pfam" id="PF02826">
    <property type="entry name" value="2-Hacid_dh_C"/>
    <property type="match status" value="1"/>
</dbReference>
<evidence type="ECO:0000256" key="2">
    <source>
        <dbReference type="ARBA" id="ARBA00023002"/>
    </source>
</evidence>
<dbReference type="SUPFAM" id="SSF52283">
    <property type="entry name" value="Formate/glycerate dehydrogenase catalytic domain-like"/>
    <property type="match status" value="1"/>
</dbReference>
<accession>A0A2M8ELH0</accession>
<dbReference type="InterPro" id="IPR029752">
    <property type="entry name" value="D-isomer_DH_CS1"/>
</dbReference>
<sequence length="338" mass="37668">MNTPKIVFFEIKPWEIDYIDGSFKDYEVEYAEDKLSYDNAEKYSDVEVISSFIGSAFNAEVLSKLKSLKMIATRSTGFDHIDLDYCSKHNILVSNVPSYGENTVAEHAMALLLSLARRIPESLDRVRANNFTPEGLTGMDLKGKVMGILGTGHIGKNIINYTLAFGMKVIAYDLYPDEKYASEAGFSYADLDYLIAKSDVISLHLPYNKDTHHIINKETISKMKDGVIVINTARGGLIETDALFDGLSSGKVGFAGLDVLEEEKFLSEEIALLHMDNHGSVDFKVALENYMMAHLPNVIITPHNAFNSKEALERIIKSTIDNVECYFNGFSKNLVSNS</sequence>
<dbReference type="PANTHER" id="PTHR43026:SF1">
    <property type="entry name" value="2-HYDROXYACID DEHYDROGENASE HOMOLOG 1-RELATED"/>
    <property type="match status" value="1"/>
</dbReference>
<dbReference type="PROSITE" id="PS00065">
    <property type="entry name" value="D_2_HYDROXYACID_DH_1"/>
    <property type="match status" value="1"/>
</dbReference>
<dbReference type="GO" id="GO:0051287">
    <property type="term" value="F:NAD binding"/>
    <property type="evidence" value="ECO:0007669"/>
    <property type="project" value="InterPro"/>
</dbReference>
<dbReference type="AlphaFoldDB" id="A0A2M8ELH0"/>
<evidence type="ECO:0000259" key="6">
    <source>
        <dbReference type="Pfam" id="PF02826"/>
    </source>
</evidence>
<gene>
    <name evidence="7" type="ORF">CO058_02400</name>
</gene>
<evidence type="ECO:0000259" key="5">
    <source>
        <dbReference type="Pfam" id="PF00389"/>
    </source>
</evidence>
<dbReference type="SUPFAM" id="SSF51735">
    <property type="entry name" value="NAD(P)-binding Rossmann-fold domains"/>
    <property type="match status" value="1"/>
</dbReference>
<dbReference type="EMBL" id="PFSJ01000019">
    <property type="protein sequence ID" value="PJC23586.1"/>
    <property type="molecule type" value="Genomic_DNA"/>
</dbReference>
<evidence type="ECO:0000313" key="7">
    <source>
        <dbReference type="EMBL" id="PJC23586.1"/>
    </source>
</evidence>
<comment type="caution">
    <text evidence="7">The sequence shown here is derived from an EMBL/GenBank/DDBJ whole genome shotgun (WGS) entry which is preliminary data.</text>
</comment>
<dbReference type="InterPro" id="IPR006139">
    <property type="entry name" value="D-isomer_2_OHA_DH_cat_dom"/>
</dbReference>
<protein>
    <submittedName>
        <fullName evidence="7">Hydroxyacid dehydrogenase</fullName>
    </submittedName>
</protein>
<evidence type="ECO:0000256" key="1">
    <source>
        <dbReference type="ARBA" id="ARBA00005854"/>
    </source>
</evidence>
<proteinExistence type="inferred from homology"/>
<comment type="similarity">
    <text evidence="1 4">Belongs to the D-isomer specific 2-hydroxyacid dehydrogenase family.</text>
</comment>
<keyword evidence="3" id="KW-0520">NAD</keyword>
<dbReference type="InterPro" id="IPR036291">
    <property type="entry name" value="NAD(P)-bd_dom_sf"/>
</dbReference>
<dbReference type="PROSITE" id="PS00670">
    <property type="entry name" value="D_2_HYDROXYACID_DH_2"/>
    <property type="match status" value="1"/>
</dbReference>